<dbReference type="InterPro" id="IPR008983">
    <property type="entry name" value="Tumour_necrosis_fac-like_dom"/>
</dbReference>
<sequence length="253" mass="27489">MAAPALMVLVLVLPAGAWPSLGLSRRPCVHCCCPPWPPAAAPGPHTPLSEQAPWVGLPRVRPTIDISILKGEKGEAGARGHAGRSGKEGPQGSRGLQGHKGQKGQMGFPGAPCQHAHVAFSVGRREGLHSVEDFQAMPFDMELVNLDGTFDLATGRFRCKVPGIYFLSLHVHTWNFKEAYLHIMLDQWPMAVLYAQPSERSLMQAQSLLLPLAASSTVWVRMFHRDQDSAIHGEPGDLYITFSGHLVKPASEL</sequence>
<dbReference type="Pfam" id="PF01391">
    <property type="entry name" value="Collagen"/>
    <property type="match status" value="1"/>
</dbReference>
<dbReference type="GeneTree" id="ENSGT00940000163090"/>
<comment type="subcellular location">
    <subcellularLocation>
        <location evidence="1">Secreted</location>
    </subcellularLocation>
</comment>
<dbReference type="InterPro" id="IPR001073">
    <property type="entry name" value="C1q_dom"/>
</dbReference>
<keyword evidence="3 6" id="KW-0732">Signal</keyword>
<reference evidence="8" key="2">
    <citation type="submission" date="2025-09" db="UniProtKB">
        <authorList>
            <consortium name="Ensembl"/>
        </authorList>
    </citation>
    <scope>IDENTIFICATION</scope>
</reference>
<dbReference type="PANTHER" id="PTHR15427:SF52">
    <property type="entry name" value="C1Q DOMAIN-CONTAINING PROTEIN"/>
    <property type="match status" value="1"/>
</dbReference>
<evidence type="ECO:0000256" key="1">
    <source>
        <dbReference type="ARBA" id="ARBA00004613"/>
    </source>
</evidence>
<gene>
    <name evidence="8" type="primary">C1QTNF8</name>
</gene>
<dbReference type="SMART" id="SM00110">
    <property type="entry name" value="C1Q"/>
    <property type="match status" value="1"/>
</dbReference>
<dbReference type="CTD" id="390664"/>
<evidence type="ECO:0000313" key="8">
    <source>
        <dbReference type="Ensembl" id="ENSMMMP00000020012.1"/>
    </source>
</evidence>
<dbReference type="PRINTS" id="PR00007">
    <property type="entry name" value="COMPLEMNTC1Q"/>
</dbReference>
<dbReference type="GO" id="GO:0005581">
    <property type="term" value="C:collagen trimer"/>
    <property type="evidence" value="ECO:0007669"/>
    <property type="project" value="UniProtKB-KW"/>
</dbReference>
<feature type="signal peptide" evidence="6">
    <location>
        <begin position="1"/>
        <end position="17"/>
    </location>
</feature>
<feature type="domain" description="C1q" evidence="7">
    <location>
        <begin position="113"/>
        <end position="253"/>
    </location>
</feature>
<dbReference type="AlphaFoldDB" id="A0A8C5ZYF0"/>
<dbReference type="Ensembl" id="ENSMMMT00000022751.1">
    <property type="protein sequence ID" value="ENSMMMP00000020012.1"/>
    <property type="gene ID" value="ENSMMMG00000017687.1"/>
</dbReference>
<evidence type="ECO:0000256" key="4">
    <source>
        <dbReference type="ARBA" id="ARBA00023119"/>
    </source>
</evidence>
<dbReference type="KEGG" id="mmma:107147138"/>
<evidence type="ECO:0000259" key="7">
    <source>
        <dbReference type="PROSITE" id="PS50871"/>
    </source>
</evidence>
<dbReference type="PANTHER" id="PTHR15427">
    <property type="entry name" value="EMILIN ELASTIN MICROFIBRIL INTERFACE-LOCATED PROTEIN ELASTIN MICROFIBRIL INTERFACER"/>
    <property type="match status" value="1"/>
</dbReference>
<dbReference type="InterPro" id="IPR050392">
    <property type="entry name" value="Collagen/C1q_domain"/>
</dbReference>
<feature type="chain" id="PRO_5044151449" evidence="6">
    <location>
        <begin position="18"/>
        <end position="253"/>
    </location>
</feature>
<name>A0A8C5ZYF0_MARMA</name>
<feature type="region of interest" description="Disordered" evidence="5">
    <location>
        <begin position="71"/>
        <end position="107"/>
    </location>
</feature>
<dbReference type="Gene3D" id="2.60.120.40">
    <property type="match status" value="1"/>
</dbReference>
<dbReference type="Proteomes" id="UP000694407">
    <property type="component" value="Unplaced"/>
</dbReference>
<dbReference type="GO" id="GO:2000147">
    <property type="term" value="P:positive regulation of cell motility"/>
    <property type="evidence" value="ECO:0007669"/>
    <property type="project" value="Ensembl"/>
</dbReference>
<evidence type="ECO:0000313" key="9">
    <source>
        <dbReference type="Proteomes" id="UP000694407"/>
    </source>
</evidence>
<accession>A0A8C5ZYF0</accession>
<keyword evidence="4" id="KW-0176">Collagen</keyword>
<dbReference type="GeneID" id="107147138"/>
<dbReference type="InterPro" id="IPR008160">
    <property type="entry name" value="Collagen"/>
</dbReference>
<reference evidence="8" key="1">
    <citation type="submission" date="2025-08" db="UniProtKB">
        <authorList>
            <consortium name="Ensembl"/>
        </authorList>
    </citation>
    <scope>IDENTIFICATION</scope>
</reference>
<dbReference type="PROSITE" id="PS50871">
    <property type="entry name" value="C1Q"/>
    <property type="match status" value="1"/>
</dbReference>
<evidence type="ECO:0000256" key="3">
    <source>
        <dbReference type="ARBA" id="ARBA00022729"/>
    </source>
</evidence>
<proteinExistence type="predicted"/>
<keyword evidence="9" id="KW-1185">Reference proteome</keyword>
<protein>
    <submittedName>
        <fullName evidence="8">C1q and TNF related 8</fullName>
    </submittedName>
</protein>
<dbReference type="RefSeq" id="XP_015347040.1">
    <property type="nucleotide sequence ID" value="XM_015491554.2"/>
</dbReference>
<organism evidence="8 9">
    <name type="scientific">Marmota marmota marmota</name>
    <name type="common">Alpine marmot</name>
    <dbReference type="NCBI Taxonomy" id="9994"/>
    <lineage>
        <taxon>Eukaryota</taxon>
        <taxon>Metazoa</taxon>
        <taxon>Chordata</taxon>
        <taxon>Craniata</taxon>
        <taxon>Vertebrata</taxon>
        <taxon>Euteleostomi</taxon>
        <taxon>Mammalia</taxon>
        <taxon>Eutheria</taxon>
        <taxon>Euarchontoglires</taxon>
        <taxon>Glires</taxon>
        <taxon>Rodentia</taxon>
        <taxon>Sciuromorpha</taxon>
        <taxon>Sciuridae</taxon>
        <taxon>Xerinae</taxon>
        <taxon>Marmotini</taxon>
        <taxon>Marmota</taxon>
    </lineage>
</organism>
<keyword evidence="2" id="KW-0964">Secreted</keyword>
<evidence type="ECO:0000256" key="5">
    <source>
        <dbReference type="SAM" id="MobiDB-lite"/>
    </source>
</evidence>
<dbReference type="OrthoDB" id="6138508at2759"/>
<dbReference type="GO" id="GO:0005576">
    <property type="term" value="C:extracellular region"/>
    <property type="evidence" value="ECO:0007669"/>
    <property type="project" value="UniProtKB-SubCell"/>
</dbReference>
<evidence type="ECO:0000256" key="6">
    <source>
        <dbReference type="SAM" id="SignalP"/>
    </source>
</evidence>
<evidence type="ECO:0000256" key="2">
    <source>
        <dbReference type="ARBA" id="ARBA00022525"/>
    </source>
</evidence>
<dbReference type="SUPFAM" id="SSF49842">
    <property type="entry name" value="TNF-like"/>
    <property type="match status" value="1"/>
</dbReference>
<dbReference type="Pfam" id="PF00386">
    <property type="entry name" value="C1q"/>
    <property type="match status" value="1"/>
</dbReference>